<sequence>MQVDVNVTRAIDHYGTAEITKEDARRSCLGGMPWRERPRWWGACSPAGRIGTAAAIATVAATVVAVGD</sequence>
<evidence type="ECO:0000313" key="2">
    <source>
        <dbReference type="Proteomes" id="UP000251314"/>
    </source>
</evidence>
<dbReference type="AlphaFoldDB" id="A0A329SBE9"/>
<protein>
    <submittedName>
        <fullName evidence="1">Uncharacterized protein</fullName>
    </submittedName>
</protein>
<dbReference type="Proteomes" id="UP000251314">
    <property type="component" value="Unassembled WGS sequence"/>
</dbReference>
<reference evidence="1 2" key="1">
    <citation type="submission" date="2018-01" db="EMBL/GenBank/DDBJ databases">
        <title>Draft genome of the strawberry crown rot pathogen Phytophthora cactorum.</title>
        <authorList>
            <person name="Armitage A.D."/>
            <person name="Lysoe E."/>
            <person name="Nellist C.F."/>
            <person name="Harrison R.J."/>
            <person name="Brurberg M.B."/>
        </authorList>
    </citation>
    <scope>NUCLEOTIDE SEQUENCE [LARGE SCALE GENOMIC DNA]</scope>
    <source>
        <strain evidence="1 2">10300</strain>
    </source>
</reference>
<dbReference type="EMBL" id="MJFZ01000209">
    <property type="protein sequence ID" value="RAW34207.1"/>
    <property type="molecule type" value="Genomic_DNA"/>
</dbReference>
<keyword evidence="2" id="KW-1185">Reference proteome</keyword>
<name>A0A329SBE9_9STRA</name>
<evidence type="ECO:0000313" key="1">
    <source>
        <dbReference type="EMBL" id="RAW34207.1"/>
    </source>
</evidence>
<gene>
    <name evidence="1" type="ORF">PC110_g9459</name>
</gene>
<comment type="caution">
    <text evidence="1">The sequence shown here is derived from an EMBL/GenBank/DDBJ whole genome shotgun (WGS) entry which is preliminary data.</text>
</comment>
<proteinExistence type="predicted"/>
<accession>A0A329SBE9</accession>
<organism evidence="1 2">
    <name type="scientific">Phytophthora cactorum</name>
    <dbReference type="NCBI Taxonomy" id="29920"/>
    <lineage>
        <taxon>Eukaryota</taxon>
        <taxon>Sar</taxon>
        <taxon>Stramenopiles</taxon>
        <taxon>Oomycota</taxon>
        <taxon>Peronosporomycetes</taxon>
        <taxon>Peronosporales</taxon>
        <taxon>Peronosporaceae</taxon>
        <taxon>Phytophthora</taxon>
    </lineage>
</organism>
<dbReference type="VEuPathDB" id="FungiDB:PC110_g9459"/>